<reference evidence="2 3" key="1">
    <citation type="submission" date="2017-10" db="EMBL/GenBank/DDBJ databases">
        <title>Bacillus sp. nov., a halophilic bacterium isolated from a Keqin Lake.</title>
        <authorList>
            <person name="Wang H."/>
        </authorList>
    </citation>
    <scope>NUCLEOTIDE SEQUENCE [LARGE SCALE GENOMIC DNA]</scope>
    <source>
        <strain evidence="2 3">KQ-12</strain>
    </source>
</reference>
<evidence type="ECO:0000313" key="3">
    <source>
        <dbReference type="Proteomes" id="UP000248214"/>
    </source>
</evidence>
<feature type="transmembrane region" description="Helical" evidence="1">
    <location>
        <begin position="146"/>
        <end position="165"/>
    </location>
</feature>
<dbReference type="EMBL" id="PDOD01000001">
    <property type="protein sequence ID" value="PYZ94142.1"/>
    <property type="molecule type" value="Genomic_DNA"/>
</dbReference>
<comment type="caution">
    <text evidence="2">The sequence shown here is derived from an EMBL/GenBank/DDBJ whole genome shotgun (WGS) entry which is preliminary data.</text>
</comment>
<evidence type="ECO:0000313" key="2">
    <source>
        <dbReference type="EMBL" id="PYZ94142.1"/>
    </source>
</evidence>
<feature type="transmembrane region" description="Helical" evidence="1">
    <location>
        <begin position="64"/>
        <end position="87"/>
    </location>
</feature>
<keyword evidence="1" id="KW-0472">Membrane</keyword>
<feature type="transmembrane region" description="Helical" evidence="1">
    <location>
        <begin position="122"/>
        <end position="140"/>
    </location>
</feature>
<dbReference type="Pfam" id="PF04018">
    <property type="entry name" value="VCA0040-like"/>
    <property type="match status" value="1"/>
</dbReference>
<sequence length="281" mass="30143">MDEIKEKWNVLEWRNIYRGVLMGVSNIIPGVSAGTIALVLGIYDQLIVSISDFFSAKWRQTLGFLVPLGIGIVGAIVAFGGLITWLLTNHEQPTQFFFLGLIIGVIPLLFKQSDMKEKFTIAHYSVLGVTGILIGFLGFMNPDAAAVVHELTLLNGVWFFVAGWIASMSLLLPGISGALVLILFGVYYTAMSAISTLDFAVISVIGAGVVVGFVVSSKFIKYLLNHFPYMTYAAIIGLLLGSLIIVYPGFSAGPAAIFPSIITFIAGTATAILLGARNTNV</sequence>
<dbReference type="Proteomes" id="UP000248214">
    <property type="component" value="Unassembled WGS sequence"/>
</dbReference>
<feature type="transmembrane region" description="Helical" evidence="1">
    <location>
        <begin position="227"/>
        <end position="250"/>
    </location>
</feature>
<dbReference type="AlphaFoldDB" id="A0A323TG77"/>
<proteinExistence type="predicted"/>
<keyword evidence="3" id="KW-1185">Reference proteome</keyword>
<dbReference type="InterPro" id="IPR007163">
    <property type="entry name" value="VCA0040-like"/>
</dbReference>
<keyword evidence="1" id="KW-1133">Transmembrane helix</keyword>
<feature type="transmembrane region" description="Helical" evidence="1">
    <location>
        <begin position="196"/>
        <end position="215"/>
    </location>
</feature>
<dbReference type="PANTHER" id="PTHR37308:SF1">
    <property type="entry name" value="POLYPRENYL-PHOSPHATE TRANSPORTER"/>
    <property type="match status" value="1"/>
</dbReference>
<feature type="transmembrane region" description="Helical" evidence="1">
    <location>
        <begin position="20"/>
        <end position="43"/>
    </location>
</feature>
<feature type="transmembrane region" description="Helical" evidence="1">
    <location>
        <begin position="93"/>
        <end position="110"/>
    </location>
</feature>
<dbReference type="PANTHER" id="PTHR37308">
    <property type="entry name" value="INTEGRAL MEMBRANE PROTEIN"/>
    <property type="match status" value="1"/>
</dbReference>
<accession>A0A323TG77</accession>
<protein>
    <submittedName>
        <fullName evidence="2">DUF368 domain-containing protein</fullName>
    </submittedName>
</protein>
<name>A0A323TG77_9BACI</name>
<feature type="transmembrane region" description="Helical" evidence="1">
    <location>
        <begin position="256"/>
        <end position="276"/>
    </location>
</feature>
<gene>
    <name evidence="2" type="ORF">CR194_00965</name>
</gene>
<organism evidence="2 3">
    <name type="scientific">Salipaludibacillus keqinensis</name>
    <dbReference type="NCBI Taxonomy" id="2045207"/>
    <lineage>
        <taxon>Bacteria</taxon>
        <taxon>Bacillati</taxon>
        <taxon>Bacillota</taxon>
        <taxon>Bacilli</taxon>
        <taxon>Bacillales</taxon>
        <taxon>Bacillaceae</taxon>
    </lineage>
</organism>
<evidence type="ECO:0000256" key="1">
    <source>
        <dbReference type="SAM" id="Phobius"/>
    </source>
</evidence>
<keyword evidence="1" id="KW-0812">Transmembrane</keyword>